<proteinExistence type="predicted"/>
<gene>
    <name evidence="2" type="ORF">F0L46_19100</name>
</gene>
<dbReference type="Pfam" id="PF11003">
    <property type="entry name" value="DUF2842"/>
    <property type="match status" value="1"/>
</dbReference>
<dbReference type="Proteomes" id="UP000323142">
    <property type="component" value="Unassembled WGS sequence"/>
</dbReference>
<organism evidence="2 3">
    <name type="scientific">Salinarimonas soli</name>
    <dbReference type="NCBI Taxonomy" id="1638099"/>
    <lineage>
        <taxon>Bacteria</taxon>
        <taxon>Pseudomonadati</taxon>
        <taxon>Pseudomonadota</taxon>
        <taxon>Alphaproteobacteria</taxon>
        <taxon>Hyphomicrobiales</taxon>
        <taxon>Salinarimonadaceae</taxon>
        <taxon>Salinarimonas</taxon>
    </lineage>
</organism>
<keyword evidence="1" id="KW-0472">Membrane</keyword>
<comment type="caution">
    <text evidence="2">The sequence shown here is derived from an EMBL/GenBank/DDBJ whole genome shotgun (WGS) entry which is preliminary data.</text>
</comment>
<keyword evidence="3" id="KW-1185">Reference proteome</keyword>
<reference evidence="2 3" key="2">
    <citation type="submission" date="2019-09" db="EMBL/GenBank/DDBJ databases">
        <authorList>
            <person name="Jin C."/>
        </authorList>
    </citation>
    <scope>NUCLEOTIDE SEQUENCE [LARGE SCALE GENOMIC DNA]</scope>
    <source>
        <strain evidence="2 3">BN140002</strain>
    </source>
</reference>
<dbReference type="InterPro" id="IPR021265">
    <property type="entry name" value="DUF2842"/>
</dbReference>
<keyword evidence="1" id="KW-1133">Transmembrane helix</keyword>
<accession>A0A5B2VA49</accession>
<dbReference type="AlphaFoldDB" id="A0A5B2VA49"/>
<evidence type="ECO:0000256" key="1">
    <source>
        <dbReference type="SAM" id="Phobius"/>
    </source>
</evidence>
<dbReference type="RefSeq" id="WP_149820503.1">
    <property type="nucleotide sequence ID" value="NZ_VUOA01000034.1"/>
</dbReference>
<evidence type="ECO:0000313" key="3">
    <source>
        <dbReference type="Proteomes" id="UP000323142"/>
    </source>
</evidence>
<name>A0A5B2VA49_9HYPH</name>
<dbReference type="OrthoDB" id="7510023at2"/>
<feature type="transmembrane region" description="Helical" evidence="1">
    <location>
        <begin position="39"/>
        <end position="60"/>
    </location>
</feature>
<reference evidence="2 3" key="1">
    <citation type="submission" date="2019-09" db="EMBL/GenBank/DDBJ databases">
        <title>Salinarimonas rosea gen. nov., sp. nov., a new member of the a-2 subgroup of the Proteobacteria.</title>
        <authorList>
            <person name="Liu J."/>
        </authorList>
    </citation>
    <scope>NUCLEOTIDE SEQUENCE [LARGE SCALE GENOMIC DNA]</scope>
    <source>
        <strain evidence="2 3">BN140002</strain>
    </source>
</reference>
<dbReference type="EMBL" id="VUOA01000034">
    <property type="protein sequence ID" value="KAA2235608.1"/>
    <property type="molecule type" value="Genomic_DNA"/>
</dbReference>
<protein>
    <submittedName>
        <fullName evidence="2">DUF2842 domain-containing protein</fullName>
    </submittedName>
</protein>
<keyword evidence="1" id="KW-0812">Transmembrane</keyword>
<evidence type="ECO:0000313" key="2">
    <source>
        <dbReference type="EMBL" id="KAA2235608.1"/>
    </source>
</evidence>
<sequence>MKRRTRKLIGTVVMLAFVMLYGPLAMALAESRILDAPKLVQTVLYLVLGLAWVLPMFPLIKWMQRPDPDEA</sequence>